<protein>
    <submittedName>
        <fullName evidence="2">Uncharacterized protein</fullName>
    </submittedName>
</protein>
<dbReference type="EMBL" id="JAFKCW010000052">
    <property type="protein sequence ID" value="MBN7803696.1"/>
    <property type="molecule type" value="Genomic_DNA"/>
</dbReference>
<name>A0ABS3BWT3_9BACT</name>
<proteinExistence type="predicted"/>
<organism evidence="2 3">
    <name type="scientific">Algoriphagus aestuariicola</name>
    <dbReference type="NCBI Taxonomy" id="1852016"/>
    <lineage>
        <taxon>Bacteria</taxon>
        <taxon>Pseudomonadati</taxon>
        <taxon>Bacteroidota</taxon>
        <taxon>Cytophagia</taxon>
        <taxon>Cytophagales</taxon>
        <taxon>Cyclobacteriaceae</taxon>
        <taxon>Algoriphagus</taxon>
    </lineage>
</organism>
<comment type="caution">
    <text evidence="2">The sequence shown here is derived from an EMBL/GenBank/DDBJ whole genome shotgun (WGS) entry which is preliminary data.</text>
</comment>
<sequence length="67" mass="7996">MFSFAWQKENISQPRQKNMIHGTDRKEFQPTSARKDDRSRFRKEASPDDADRTFPNRHHPNIIQGLK</sequence>
<evidence type="ECO:0000256" key="1">
    <source>
        <dbReference type="SAM" id="MobiDB-lite"/>
    </source>
</evidence>
<dbReference type="Proteomes" id="UP000664698">
    <property type="component" value="Unassembled WGS sequence"/>
</dbReference>
<keyword evidence="3" id="KW-1185">Reference proteome</keyword>
<evidence type="ECO:0000313" key="2">
    <source>
        <dbReference type="EMBL" id="MBN7803696.1"/>
    </source>
</evidence>
<feature type="non-terminal residue" evidence="2">
    <location>
        <position position="67"/>
    </location>
</feature>
<feature type="region of interest" description="Disordered" evidence="1">
    <location>
        <begin position="1"/>
        <end position="67"/>
    </location>
</feature>
<accession>A0ABS3BWT3</accession>
<reference evidence="2 3" key="1">
    <citation type="submission" date="2021-03" db="EMBL/GenBank/DDBJ databases">
        <title>novel species isolated from a fishpond in China.</title>
        <authorList>
            <person name="Lu H."/>
            <person name="Cai Z."/>
        </authorList>
    </citation>
    <scope>NUCLEOTIDE SEQUENCE [LARGE SCALE GENOMIC DNA]</scope>
    <source>
        <strain evidence="2 3">JCM 31546</strain>
    </source>
</reference>
<feature type="compositionally biased region" description="Basic and acidic residues" evidence="1">
    <location>
        <begin position="22"/>
        <end position="54"/>
    </location>
</feature>
<gene>
    <name evidence="2" type="ORF">J0A67_22770</name>
</gene>
<evidence type="ECO:0000313" key="3">
    <source>
        <dbReference type="Proteomes" id="UP000664698"/>
    </source>
</evidence>